<dbReference type="RefSeq" id="WP_420241666.1">
    <property type="nucleotide sequence ID" value="NZ_BOPV01000001.1"/>
</dbReference>
<evidence type="ECO:0000256" key="2">
    <source>
        <dbReference type="ARBA" id="ARBA00022490"/>
    </source>
</evidence>
<keyword evidence="5 10" id="KW-0443">Lipid metabolism</keyword>
<accession>A0A8S8XAI4</accession>
<dbReference type="PANTHER" id="PTHR30100:SF1">
    <property type="entry name" value="PHOSPHATE ACYLTRANSFERASE"/>
    <property type="match status" value="1"/>
</dbReference>
<keyword evidence="7 10" id="KW-1208">Phospholipid metabolism</keyword>
<evidence type="ECO:0000256" key="3">
    <source>
        <dbReference type="ARBA" id="ARBA00022516"/>
    </source>
</evidence>
<keyword evidence="12" id="KW-1185">Reference proteome</keyword>
<dbReference type="GO" id="GO:0008654">
    <property type="term" value="P:phospholipid biosynthetic process"/>
    <property type="evidence" value="ECO:0007669"/>
    <property type="project" value="UniProtKB-KW"/>
</dbReference>
<evidence type="ECO:0000256" key="5">
    <source>
        <dbReference type="ARBA" id="ARBA00023098"/>
    </source>
</evidence>
<dbReference type="PIRSF" id="PIRSF002465">
    <property type="entry name" value="Phsphlp_syn_PlsX"/>
    <property type="match status" value="1"/>
</dbReference>
<comment type="similarity">
    <text evidence="10">Belongs to the PlsX family.</text>
</comment>
<evidence type="ECO:0000256" key="4">
    <source>
        <dbReference type="ARBA" id="ARBA00022679"/>
    </source>
</evidence>
<protein>
    <recommendedName>
        <fullName evidence="8 10">Phosphate acyltransferase</fullName>
        <ecNumber evidence="8 10">2.3.1.274</ecNumber>
    </recommendedName>
    <alternativeName>
        <fullName evidence="10">Acyl-ACP phosphotransacylase</fullName>
    </alternativeName>
    <alternativeName>
        <fullName evidence="10">Acyl-[acyl-carrier-protein]--phosphate acyltransferase</fullName>
    </alternativeName>
    <alternativeName>
        <fullName evidence="10">Phosphate-acyl-ACP acyltransferase</fullName>
    </alternativeName>
</protein>
<dbReference type="PANTHER" id="PTHR30100">
    <property type="entry name" value="FATTY ACID/PHOSPHOLIPID SYNTHESIS PROTEIN PLSX"/>
    <property type="match status" value="1"/>
</dbReference>
<dbReference type="AlphaFoldDB" id="A0A8S8XAI4"/>
<comment type="pathway">
    <text evidence="10">Lipid metabolism; phospholipid metabolism.</text>
</comment>
<dbReference type="EMBL" id="BOPV01000001">
    <property type="protein sequence ID" value="GIL38619.1"/>
    <property type="molecule type" value="Genomic_DNA"/>
</dbReference>
<keyword evidence="11" id="KW-0012">Acyltransferase</keyword>
<sequence length="365" mass="38838">MIRPRFRAKDSVRQNAELTIALDAMGGDHAPQVVVKGAAIARTRHPKVKYLFVGDEKRIKPLLAKRKALAKVSDILHTEIAIGADDKPAVALRSGRQSSMRLALDAVADGKAHAMVSAGNTGALMAMAKFALRTLPGIDRPAIASFFPTLRGESVMLDLGANLECDADNLVQFAIMGSIFAQNVFGVLEPTIGLLNVGSEEMKGHDELKQASAKLREMQLPGIYHGFIEGNDIPNGTTEVVVSDGFSGNIALKTAEGMSKLYGEFLKRTFRSSIAARLGYLLAAAAFRKLRVRLDPRRYNGAMFLGLGGVCVKSHGGTDAFGYANAIGVAVDLVIQGFNDKLAEELARIAAQQNAALPPSAAAAI</sequence>
<dbReference type="Pfam" id="PF02504">
    <property type="entry name" value="FA_synthesis"/>
    <property type="match status" value="1"/>
</dbReference>
<name>A0A8S8XAI4_9PROT</name>
<dbReference type="HAMAP" id="MF_00019">
    <property type="entry name" value="PlsX"/>
    <property type="match status" value="1"/>
</dbReference>
<gene>
    <name evidence="10 11" type="primary">plsX</name>
    <name evidence="11" type="ORF">TMPK1_08560</name>
</gene>
<dbReference type="SUPFAM" id="SSF53659">
    <property type="entry name" value="Isocitrate/Isopropylmalate dehydrogenase-like"/>
    <property type="match status" value="1"/>
</dbReference>
<keyword evidence="2 10" id="KW-0963">Cytoplasm</keyword>
<dbReference type="GO" id="GO:0006633">
    <property type="term" value="P:fatty acid biosynthetic process"/>
    <property type="evidence" value="ECO:0007669"/>
    <property type="project" value="UniProtKB-UniRule"/>
</dbReference>
<evidence type="ECO:0000313" key="11">
    <source>
        <dbReference type="EMBL" id="GIL38619.1"/>
    </source>
</evidence>
<comment type="caution">
    <text evidence="11">The sequence shown here is derived from an EMBL/GenBank/DDBJ whole genome shotgun (WGS) entry which is preliminary data.</text>
</comment>
<evidence type="ECO:0000313" key="12">
    <source>
        <dbReference type="Proteomes" id="UP000681075"/>
    </source>
</evidence>
<proteinExistence type="inferred from homology"/>
<reference evidence="11" key="1">
    <citation type="submission" date="2021-02" db="EMBL/GenBank/DDBJ databases">
        <title>Genome sequence of Rhodospirillales sp. strain TMPK1 isolated from soil.</title>
        <authorList>
            <person name="Nakai R."/>
            <person name="Kusada H."/>
            <person name="Tamaki H."/>
        </authorList>
    </citation>
    <scope>NUCLEOTIDE SEQUENCE</scope>
    <source>
        <strain evidence="11">TMPK1</strain>
    </source>
</reference>
<dbReference type="Proteomes" id="UP000681075">
    <property type="component" value="Unassembled WGS sequence"/>
</dbReference>
<keyword evidence="6 10" id="KW-0594">Phospholipid biosynthesis</keyword>
<dbReference type="GO" id="GO:0043811">
    <property type="term" value="F:phosphate:acyl-[acyl carrier protein] acyltransferase activity"/>
    <property type="evidence" value="ECO:0007669"/>
    <property type="project" value="UniProtKB-UniRule"/>
</dbReference>
<evidence type="ECO:0000256" key="10">
    <source>
        <dbReference type="HAMAP-Rule" id="MF_00019"/>
    </source>
</evidence>
<comment type="subcellular location">
    <subcellularLocation>
        <location evidence="10">Cytoplasm</location>
    </subcellularLocation>
    <text evidence="10">Associated with the membrane possibly through PlsY.</text>
</comment>
<evidence type="ECO:0000256" key="8">
    <source>
        <dbReference type="ARBA" id="ARBA00024069"/>
    </source>
</evidence>
<evidence type="ECO:0000256" key="1">
    <source>
        <dbReference type="ARBA" id="ARBA00001232"/>
    </source>
</evidence>
<keyword evidence="4 10" id="KW-0808">Transferase</keyword>
<dbReference type="InterPro" id="IPR003664">
    <property type="entry name" value="FA_synthesis"/>
</dbReference>
<dbReference type="Gene3D" id="3.40.718.10">
    <property type="entry name" value="Isopropylmalate Dehydrogenase"/>
    <property type="match status" value="1"/>
</dbReference>
<organism evidence="11 12">
    <name type="scientific">Roseiterribacter gracilis</name>
    <dbReference type="NCBI Taxonomy" id="2812848"/>
    <lineage>
        <taxon>Bacteria</taxon>
        <taxon>Pseudomonadati</taxon>
        <taxon>Pseudomonadota</taxon>
        <taxon>Alphaproteobacteria</taxon>
        <taxon>Rhodospirillales</taxon>
        <taxon>Roseiterribacteraceae</taxon>
        <taxon>Roseiterribacter</taxon>
    </lineage>
</organism>
<comment type="function">
    <text evidence="10">Catalyzes the reversible formation of acyl-phosphate (acyl-PO(4)) from acyl-[acyl-carrier-protein] (acyl-ACP). This enzyme utilizes acyl-ACP as fatty acyl donor, but not acyl-CoA.</text>
</comment>
<evidence type="ECO:0000256" key="7">
    <source>
        <dbReference type="ARBA" id="ARBA00023264"/>
    </source>
</evidence>
<comment type="catalytic activity">
    <reaction evidence="1 10">
        <text>a fatty acyl-[ACP] + phosphate = an acyl phosphate + holo-[ACP]</text>
        <dbReference type="Rhea" id="RHEA:42292"/>
        <dbReference type="Rhea" id="RHEA-COMP:9685"/>
        <dbReference type="Rhea" id="RHEA-COMP:14125"/>
        <dbReference type="ChEBI" id="CHEBI:43474"/>
        <dbReference type="ChEBI" id="CHEBI:59918"/>
        <dbReference type="ChEBI" id="CHEBI:64479"/>
        <dbReference type="ChEBI" id="CHEBI:138651"/>
        <dbReference type="EC" id="2.3.1.274"/>
    </reaction>
</comment>
<evidence type="ECO:0000256" key="6">
    <source>
        <dbReference type="ARBA" id="ARBA00023209"/>
    </source>
</evidence>
<dbReference type="GO" id="GO:0005737">
    <property type="term" value="C:cytoplasm"/>
    <property type="evidence" value="ECO:0007669"/>
    <property type="project" value="UniProtKB-SubCell"/>
</dbReference>
<keyword evidence="3 10" id="KW-0444">Lipid biosynthesis</keyword>
<dbReference type="EC" id="2.3.1.274" evidence="8 10"/>
<comment type="subunit">
    <text evidence="9 10">Homodimer. Probably interacts with PlsY.</text>
</comment>
<dbReference type="NCBIfam" id="TIGR00182">
    <property type="entry name" value="plsX"/>
    <property type="match status" value="1"/>
</dbReference>
<evidence type="ECO:0000256" key="9">
    <source>
        <dbReference type="ARBA" id="ARBA00046608"/>
    </source>
</evidence>
<dbReference type="InterPro" id="IPR012281">
    <property type="entry name" value="Phospholipid_synth_PlsX-like"/>
</dbReference>